<dbReference type="Gene3D" id="1.10.150.280">
    <property type="entry name" value="AF1531-like domain"/>
    <property type="match status" value="1"/>
</dbReference>
<dbReference type="InterPro" id="IPR004509">
    <property type="entry name" value="Competence_ComEA_HhH"/>
</dbReference>
<dbReference type="GO" id="GO:0015628">
    <property type="term" value="P:protein secretion by the type II secretion system"/>
    <property type="evidence" value="ECO:0007669"/>
    <property type="project" value="TreeGrafter"/>
</dbReference>
<dbReference type="PANTHER" id="PTHR21180">
    <property type="entry name" value="ENDONUCLEASE/EXONUCLEASE/PHOSPHATASE FAMILY DOMAIN-CONTAINING PROTEIN 1"/>
    <property type="match status" value="1"/>
</dbReference>
<evidence type="ECO:0000313" key="3">
    <source>
        <dbReference type="Proteomes" id="UP000295657"/>
    </source>
</evidence>
<dbReference type="RefSeq" id="WP_166635089.1">
    <property type="nucleotide sequence ID" value="NZ_SNYQ01000001.1"/>
</dbReference>
<evidence type="ECO:0000313" key="2">
    <source>
        <dbReference type="EMBL" id="TDQ59642.1"/>
    </source>
</evidence>
<dbReference type="NCBIfam" id="TIGR00426">
    <property type="entry name" value="competence protein ComEA helix-hairpin-helix repeat region"/>
    <property type="match status" value="1"/>
</dbReference>
<organism evidence="2 3">
    <name type="scientific">Mesocricetibacter intestinalis</name>
    <dbReference type="NCBI Taxonomy" id="1521930"/>
    <lineage>
        <taxon>Bacteria</taxon>
        <taxon>Pseudomonadati</taxon>
        <taxon>Pseudomonadota</taxon>
        <taxon>Gammaproteobacteria</taxon>
        <taxon>Pasteurellales</taxon>
        <taxon>Pasteurellaceae</taxon>
        <taxon>Mesocricetibacter</taxon>
    </lineage>
</organism>
<reference evidence="2 3" key="1">
    <citation type="submission" date="2019-03" db="EMBL/GenBank/DDBJ databases">
        <title>Genomic Encyclopedia of Type Strains, Phase IV (KMG-IV): sequencing the most valuable type-strain genomes for metagenomic binning, comparative biology and taxonomic classification.</title>
        <authorList>
            <person name="Goeker M."/>
        </authorList>
    </citation>
    <scope>NUCLEOTIDE SEQUENCE [LARGE SCALE GENOMIC DNA]</scope>
    <source>
        <strain evidence="2 3">DSM 28403</strain>
    </source>
</reference>
<dbReference type="Pfam" id="PF12836">
    <property type="entry name" value="HHH_3"/>
    <property type="match status" value="1"/>
</dbReference>
<gene>
    <name evidence="2" type="ORF">EDC45_0300</name>
</gene>
<protein>
    <submittedName>
        <fullName evidence="2">ComEA protein</fullName>
    </submittedName>
</protein>
<dbReference type="GO" id="GO:0015627">
    <property type="term" value="C:type II protein secretion system complex"/>
    <property type="evidence" value="ECO:0007669"/>
    <property type="project" value="TreeGrafter"/>
</dbReference>
<keyword evidence="1" id="KW-0732">Signal</keyword>
<dbReference type="Proteomes" id="UP000295657">
    <property type="component" value="Unassembled WGS sequence"/>
</dbReference>
<name>A0A4R6VFK6_9PAST</name>
<dbReference type="InterPro" id="IPR051675">
    <property type="entry name" value="Endo/Exo/Phosphatase_dom_1"/>
</dbReference>
<dbReference type="InterPro" id="IPR010994">
    <property type="entry name" value="RuvA_2-like"/>
</dbReference>
<keyword evidence="3" id="KW-1185">Reference proteome</keyword>
<accession>A0A4R6VFK6</accession>
<dbReference type="EMBL" id="SNYQ01000001">
    <property type="protein sequence ID" value="TDQ59642.1"/>
    <property type="molecule type" value="Genomic_DNA"/>
</dbReference>
<dbReference type="SUPFAM" id="SSF47781">
    <property type="entry name" value="RuvA domain 2-like"/>
    <property type="match status" value="1"/>
</dbReference>
<dbReference type="PANTHER" id="PTHR21180:SF32">
    <property type="entry name" value="ENDONUCLEASE_EXONUCLEASE_PHOSPHATASE FAMILY DOMAIN-CONTAINING PROTEIN 1"/>
    <property type="match status" value="1"/>
</dbReference>
<feature type="chain" id="PRO_5020296068" evidence="1">
    <location>
        <begin position="27"/>
        <end position="121"/>
    </location>
</feature>
<proteinExistence type="predicted"/>
<sequence length="121" mass="12800">MLLSTRKLTGLITVFAALLLPVQLSAQSSEQSASKLMSADGMNSAMVEGSQSSAPLADKLNINTASAEEIQQALVGIGAKKAQAIVDYRQQHGAFTAVEQLLEVKGIGNAILEKNKDRLVF</sequence>
<evidence type="ECO:0000256" key="1">
    <source>
        <dbReference type="SAM" id="SignalP"/>
    </source>
</evidence>
<comment type="caution">
    <text evidence="2">The sequence shown here is derived from an EMBL/GenBank/DDBJ whole genome shotgun (WGS) entry which is preliminary data.</text>
</comment>
<feature type="signal peptide" evidence="1">
    <location>
        <begin position="1"/>
        <end position="26"/>
    </location>
</feature>
<dbReference type="AlphaFoldDB" id="A0A4R6VFK6"/>